<organism evidence="10 11">
    <name type="scientific">Varroa destructor</name>
    <name type="common">Honeybee mite</name>
    <dbReference type="NCBI Taxonomy" id="109461"/>
    <lineage>
        <taxon>Eukaryota</taxon>
        <taxon>Metazoa</taxon>
        <taxon>Ecdysozoa</taxon>
        <taxon>Arthropoda</taxon>
        <taxon>Chelicerata</taxon>
        <taxon>Arachnida</taxon>
        <taxon>Acari</taxon>
        <taxon>Parasitiformes</taxon>
        <taxon>Mesostigmata</taxon>
        <taxon>Gamasina</taxon>
        <taxon>Dermanyssoidea</taxon>
        <taxon>Varroidae</taxon>
        <taxon>Varroa</taxon>
    </lineage>
</organism>
<dbReference type="FunFam" id="3.20.20.80:FF:000029">
    <property type="entry name" value="Beta-glucuronidase"/>
    <property type="match status" value="1"/>
</dbReference>
<dbReference type="GO" id="GO:0030246">
    <property type="term" value="F:carbohydrate binding"/>
    <property type="evidence" value="ECO:0007669"/>
    <property type="project" value="TreeGrafter"/>
</dbReference>
<comment type="function">
    <text evidence="1">Plays an important role in the degradation of dermatan and keratan sulfates.</text>
</comment>
<dbReference type="FunCoup" id="A0A7M7JGR1">
    <property type="interactions" value="330"/>
</dbReference>
<reference evidence="10" key="1">
    <citation type="submission" date="2021-01" db="UniProtKB">
        <authorList>
            <consortium name="EnsemblMetazoa"/>
        </authorList>
    </citation>
    <scope>IDENTIFICATION</scope>
</reference>
<evidence type="ECO:0000256" key="2">
    <source>
        <dbReference type="ARBA" id="ARBA00007401"/>
    </source>
</evidence>
<dbReference type="EC" id="3.2.1.31" evidence="3"/>
<dbReference type="SUPFAM" id="SSF49785">
    <property type="entry name" value="Galactose-binding domain-like"/>
    <property type="match status" value="1"/>
</dbReference>
<evidence type="ECO:0000313" key="10">
    <source>
        <dbReference type="EnsemblMetazoa" id="XP_022647538"/>
    </source>
</evidence>
<dbReference type="Gene3D" id="3.20.20.80">
    <property type="entry name" value="Glycosidases"/>
    <property type="match status" value="1"/>
</dbReference>
<dbReference type="InterPro" id="IPR013783">
    <property type="entry name" value="Ig-like_fold"/>
</dbReference>
<dbReference type="InterPro" id="IPR023232">
    <property type="entry name" value="Glyco_hydro_2_AS"/>
</dbReference>
<dbReference type="Pfam" id="PF02837">
    <property type="entry name" value="Glyco_hydro_2_N"/>
    <property type="match status" value="1"/>
</dbReference>
<dbReference type="RefSeq" id="XP_022647538.1">
    <property type="nucleotide sequence ID" value="XM_022791803.1"/>
</dbReference>
<accession>A0A7M7JGR1</accession>
<dbReference type="InterPro" id="IPR006102">
    <property type="entry name" value="Ig-like_GH2"/>
</dbReference>
<feature type="domain" description="Glycoside hydrolase family 2 immunoglobulin-like beta-sandwich" evidence="7">
    <location>
        <begin position="286"/>
        <end position="385"/>
    </location>
</feature>
<dbReference type="PRINTS" id="PR00132">
    <property type="entry name" value="GLHYDRLASE2"/>
</dbReference>
<dbReference type="InterPro" id="IPR036156">
    <property type="entry name" value="Beta-gal/glucu_dom_sf"/>
</dbReference>
<dbReference type="PANTHER" id="PTHR10066">
    <property type="entry name" value="BETA-GLUCURONIDASE"/>
    <property type="match status" value="1"/>
</dbReference>
<dbReference type="EnsemblMetazoa" id="XM_022791803">
    <property type="protein sequence ID" value="XP_022647538"/>
    <property type="gene ID" value="LOC111244572"/>
</dbReference>
<dbReference type="Proteomes" id="UP000594260">
    <property type="component" value="Unplaced"/>
</dbReference>
<proteinExistence type="inferred from homology"/>
<evidence type="ECO:0000259" key="9">
    <source>
        <dbReference type="Pfam" id="PF02837"/>
    </source>
</evidence>
<dbReference type="GO" id="GO:0004566">
    <property type="term" value="F:beta-glucuronidase activity"/>
    <property type="evidence" value="ECO:0007669"/>
    <property type="project" value="UniProtKB-EC"/>
</dbReference>
<dbReference type="OrthoDB" id="408532at2759"/>
<evidence type="ECO:0000256" key="1">
    <source>
        <dbReference type="ARBA" id="ARBA00003025"/>
    </source>
</evidence>
<dbReference type="PROSITE" id="PS00608">
    <property type="entry name" value="GLYCOSYL_HYDROL_F2_2"/>
    <property type="match status" value="1"/>
</dbReference>
<evidence type="ECO:0000256" key="5">
    <source>
        <dbReference type="ARBA" id="ARBA00022801"/>
    </source>
</evidence>
<dbReference type="Gene3D" id="2.60.40.10">
    <property type="entry name" value="Immunoglobulins"/>
    <property type="match status" value="1"/>
</dbReference>
<dbReference type="Pfam" id="PF00703">
    <property type="entry name" value="Glyco_hydro_2"/>
    <property type="match status" value="1"/>
</dbReference>
<evidence type="ECO:0000313" key="11">
    <source>
        <dbReference type="Proteomes" id="UP000594260"/>
    </source>
</evidence>
<evidence type="ECO:0000256" key="6">
    <source>
        <dbReference type="ARBA" id="ARBA00023295"/>
    </source>
</evidence>
<dbReference type="KEGG" id="vde:111244572"/>
<dbReference type="SUPFAM" id="SSF51445">
    <property type="entry name" value="(Trans)glycosidases"/>
    <property type="match status" value="1"/>
</dbReference>
<dbReference type="AlphaFoldDB" id="A0A7M7JGR1"/>
<dbReference type="InterPro" id="IPR006101">
    <property type="entry name" value="Glyco_hydro_2"/>
</dbReference>
<dbReference type="GO" id="GO:0005615">
    <property type="term" value="C:extracellular space"/>
    <property type="evidence" value="ECO:0007669"/>
    <property type="project" value="TreeGrafter"/>
</dbReference>
<dbReference type="OMA" id="IHDHVGW"/>
<feature type="domain" description="Glycoside hydrolase family 2 catalytic" evidence="8">
    <location>
        <begin position="387"/>
        <end position="684"/>
    </location>
</feature>
<feature type="domain" description="Glycosyl hydrolases family 2 sugar binding" evidence="9">
    <location>
        <begin position="103"/>
        <end position="283"/>
    </location>
</feature>
<name>A0A7M7JGR1_VARDE</name>
<evidence type="ECO:0000256" key="3">
    <source>
        <dbReference type="ARBA" id="ARBA00012761"/>
    </source>
</evidence>
<dbReference type="RefSeq" id="XP_022647537.1">
    <property type="nucleotide sequence ID" value="XM_022791802.1"/>
</dbReference>
<dbReference type="InParanoid" id="A0A7M7JGR1"/>
<dbReference type="EnsemblMetazoa" id="XM_022791802">
    <property type="protein sequence ID" value="XP_022647537"/>
    <property type="gene ID" value="LOC111244572"/>
</dbReference>
<dbReference type="Pfam" id="PF02836">
    <property type="entry name" value="Glyco_hydro_2_C"/>
    <property type="match status" value="1"/>
</dbReference>
<comment type="similarity">
    <text evidence="2">Belongs to the glycosyl hydrolase 2 family.</text>
</comment>
<dbReference type="Gene3D" id="2.60.120.260">
    <property type="entry name" value="Galactose-binding domain-like"/>
    <property type="match status" value="1"/>
</dbReference>
<protein>
    <recommendedName>
        <fullName evidence="4">Beta-glucuronidase</fullName>
        <ecNumber evidence="3">3.2.1.31</ecNumber>
    </recommendedName>
</protein>
<keyword evidence="11" id="KW-1185">Reference proteome</keyword>
<keyword evidence="6" id="KW-0326">Glycosidase</keyword>
<evidence type="ECO:0000259" key="8">
    <source>
        <dbReference type="Pfam" id="PF02836"/>
    </source>
</evidence>
<dbReference type="InterPro" id="IPR008979">
    <property type="entry name" value="Galactose-bd-like_sf"/>
</dbReference>
<evidence type="ECO:0000259" key="7">
    <source>
        <dbReference type="Pfam" id="PF00703"/>
    </source>
</evidence>
<dbReference type="NCBIfam" id="NF007538">
    <property type="entry name" value="PRK10150.1"/>
    <property type="match status" value="1"/>
</dbReference>
<sequence length="710" mass="81760">MTGRKHPVHRVVAAAKMCSAEFLASRLQQISRHISTLQRPRKRNFIDIREFLLLTRKVRLEGFRCWKLTAIRFALIVVLLSAWCYPNSHALLYPREGPTRQVKRLDGVWNFKLAPINNPDQGFVDAWHSDAWNKMGLSYEPMPVPASYNDVGQDKALRDHVGWAWYQKAFYVPTAWKSKRIMLYFGSAHYNTIVFVNGKLVLQHAVGHLPFEAQINNFLVSSSIPNILTVAINNTLTYDTIPQGTLILKINSTGYPPFFYRNTGNFDFFNYAGIHRSVFLYTTEQVYVYDVDVNTVKADKKESIISFNVAHTGSSALRCRLSVRDRQDNEVLVTENCSGLFKMKNAQLWWTHDLSKEPGYQYIMMVNVLNGTKLMDSYPVKFGIRTIEVNGARFLLNGEDFYFTGFGKHEDSDIRGRGLDNALNVKDMKLVKWLGANSFRTSHYPYSEELMDLADEMGIAVIDETPAVGLMRFSSNVLQLHKDILTDLIDRDKNRPSVFVWSVANEPESNQNSSRDYFQQVVKHVKSLDKYRPVSAALSVGPDEDQVGQFMDVIMFNKYASWYSDSGELDVIYSQIIDYCTRWYTKHKKPVMISEYGADTVSGLHVSPSWMFSEDYQSELLIKHHRAFDQLRSQGWFIGEHIWNFADFMTAQGTTRVIGNRKGVLTRQRQPKAAAKILRCRYYMLARINTTDDSFYCPVPSSYWSYHTTQ</sequence>
<dbReference type="FunFam" id="2.60.120.260:FF:000027">
    <property type="entry name" value="Beta-glucuronidase"/>
    <property type="match status" value="1"/>
</dbReference>
<dbReference type="PANTHER" id="PTHR10066:SF67">
    <property type="entry name" value="BETA-GLUCURONIDASE"/>
    <property type="match status" value="1"/>
</dbReference>
<evidence type="ECO:0000256" key="4">
    <source>
        <dbReference type="ARBA" id="ARBA00016205"/>
    </source>
</evidence>
<dbReference type="GO" id="GO:0019391">
    <property type="term" value="P:glucuronoside catabolic process"/>
    <property type="evidence" value="ECO:0007669"/>
    <property type="project" value="TreeGrafter"/>
</dbReference>
<dbReference type="GO" id="GO:0005975">
    <property type="term" value="P:carbohydrate metabolic process"/>
    <property type="evidence" value="ECO:0007669"/>
    <property type="project" value="InterPro"/>
</dbReference>
<dbReference type="GeneID" id="111244572"/>
<dbReference type="InterPro" id="IPR006104">
    <property type="entry name" value="Glyco_hydro_2_N"/>
</dbReference>
<dbReference type="InterPro" id="IPR017853">
    <property type="entry name" value="GH"/>
</dbReference>
<dbReference type="InterPro" id="IPR006103">
    <property type="entry name" value="Glyco_hydro_2_cat"/>
</dbReference>
<dbReference type="SUPFAM" id="SSF49303">
    <property type="entry name" value="beta-Galactosidase/glucuronidase domain"/>
    <property type="match status" value="1"/>
</dbReference>
<keyword evidence="5" id="KW-0378">Hydrolase</keyword>